<dbReference type="SUPFAM" id="SSF52980">
    <property type="entry name" value="Restriction endonuclease-like"/>
    <property type="match status" value="1"/>
</dbReference>
<evidence type="ECO:0000256" key="9">
    <source>
        <dbReference type="ARBA" id="ARBA00023204"/>
    </source>
</evidence>
<dbReference type="InterPro" id="IPR041500">
    <property type="entry name" value="RecC_C"/>
</dbReference>
<protein>
    <recommendedName>
        <fullName evidence="10">RecBCD enzyme subunit RecC</fullName>
    </recommendedName>
    <alternativeName>
        <fullName evidence="10">Exonuclease V subunit RecC</fullName>
        <shortName evidence="10">ExoV subunit RecC</shortName>
    </alternativeName>
    <alternativeName>
        <fullName evidence="10">Helicase/nuclease RecBCD subunit RecC</fullName>
    </alternativeName>
</protein>
<evidence type="ECO:0000256" key="2">
    <source>
        <dbReference type="ARBA" id="ARBA00022741"/>
    </source>
</evidence>
<dbReference type="InterPro" id="IPR013986">
    <property type="entry name" value="DExx_box_DNA_helicase_dom_sf"/>
</dbReference>
<evidence type="ECO:0000256" key="6">
    <source>
        <dbReference type="ARBA" id="ARBA00022839"/>
    </source>
</evidence>
<dbReference type="PIRSF" id="PIRSF000980">
    <property type="entry name" value="RecC"/>
    <property type="match status" value="1"/>
</dbReference>
<dbReference type="Gene3D" id="3.40.50.10930">
    <property type="match status" value="1"/>
</dbReference>
<evidence type="ECO:0000256" key="1">
    <source>
        <dbReference type="ARBA" id="ARBA00022722"/>
    </source>
</evidence>
<sequence length="1104" mass="128711">MFTIYHSNQLDLLKSLTAQLIKRQPLTSVFENEVILVQSQGMGQWLQIQLAQELGISANIDYPFPTQFVWDIYRIFYPELPKENTFSADFMVWVLLVILPDLINTSGFEALKHYIDDNNEQKYYQLASSIADLFDQYLVYRPDWIQAWQENEYITELGEDQQWQAILWRQLVKYSQNLSALSSHRAEIHRAVVSILNQKKVSRAQKKQLPKRIFIFGIVSLPPLYLELFNALSLHMDVHFMFMNPCRQYWGDIVDQSFVNKYIANEELANMMLQDSHPLLASWGKLGRDHLALLQHYHKQDVDAFFDYEVPTLLSHVQQSILDMQYVTPNANANIINSSEQKQSIKFDDDSISLHACHSEQREVEVLYDYLLSILDNNPNIALNDCVVMVADIDHYAPYIQAVFDNAPQNRFLPYTISDQKFRYIDPIIQGFFSLLDLPQSRLEIEYIFDLLEIPAIAKRFHLNEDNLKQLQRWIVDSGIRFGLASSVDEPHSWLVGLNRMLLGYIMDSELDSWQDVLPYDGTTGLEAELVGYLSDFIMTIAKWREILEQHHDVSRWQDLCNELLTAFFVFDIDSEPLLLMIQEQWQSIIKQAMLSHYQADISIRVLSDFLQSKFERHAISHRFLIGKINFCTMMPMRSVPFKIVCLLGMNDGIYPRTILPLGFDLIHRHPRIGDRSRRNDDRYLFLEALLSAEQKLYISYIGYDIQTNDQRYPSILVDELLEYLKQTYILEGDQSLDAEQSAIHLQHHLIETHCRTPFSQHNYSCKTSKIVSYADEWLPAAQKKGLSIEFISKLAQQSTAIISLDDLKRFFIHPIRELAKYRLGYLINYVDEQLPNTENFNLNSLERYGINNQIIDVLLPLAFKDEVMINKLYKKMLRSNQLPYGAFGQLLFSEQAELMQPLIATVHAQKQGDFSVLDVNCLVRDCHIIGRIKNIQSDGILQWRSSKLTIKDGIMLWIEHLLYCLSYPSPNVHNRIYGRDNTQWQFKPVSKELAKTLLEQLVDGYLNGINQPLFMPLRSCWHWLEVAYDYQTGLISEDVSVLAKARHQFITSWQGNMVITAECDDYYLRLYPDLTDELMNAAIKSTIDYLLPIITYRDTENAH</sequence>
<evidence type="ECO:0000256" key="10">
    <source>
        <dbReference type="HAMAP-Rule" id="MF_01486"/>
    </source>
</evidence>
<keyword evidence="2 10" id="KW-0547">Nucleotide-binding</keyword>
<comment type="miscellaneous">
    <text evidence="10">In the RecBCD complex, RecB has a slow 3'-5' helicase, an exonuclease activity and loads RecA onto ssDNA, RecD has a fast 5'-3' helicase activity, while RecC stimulates the ATPase and processivity of the RecB helicase and contributes to recognition of the Chi site.</text>
</comment>
<keyword evidence="8 10" id="KW-0238">DNA-binding</keyword>
<evidence type="ECO:0000256" key="4">
    <source>
        <dbReference type="ARBA" id="ARBA00022801"/>
    </source>
</evidence>
<dbReference type="CDD" id="cd22353">
    <property type="entry name" value="RecC_C-like"/>
    <property type="match status" value="1"/>
</dbReference>
<dbReference type="RefSeq" id="WP_345491008.1">
    <property type="nucleotide sequence ID" value="NZ_BAABHY010000002.1"/>
</dbReference>
<keyword evidence="9 10" id="KW-0234">DNA repair</keyword>
<organism evidence="13 14">
    <name type="scientific">Orbus sasakiae</name>
    <dbReference type="NCBI Taxonomy" id="1078475"/>
    <lineage>
        <taxon>Bacteria</taxon>
        <taxon>Pseudomonadati</taxon>
        <taxon>Pseudomonadota</taxon>
        <taxon>Gammaproteobacteria</taxon>
        <taxon>Orbales</taxon>
        <taxon>Orbaceae</taxon>
        <taxon>Orbus</taxon>
    </lineage>
</organism>
<keyword evidence="6 10" id="KW-0269">Exonuclease</keyword>
<keyword evidence="11" id="KW-0812">Transmembrane</keyword>
<evidence type="ECO:0000313" key="13">
    <source>
        <dbReference type="EMBL" id="GAA5111344.1"/>
    </source>
</evidence>
<dbReference type="InterPro" id="IPR027417">
    <property type="entry name" value="P-loop_NTPase"/>
</dbReference>
<dbReference type="Proteomes" id="UP001500171">
    <property type="component" value="Unassembled WGS sequence"/>
</dbReference>
<comment type="function">
    <text evidence="10">A helicase/nuclease that prepares dsDNA breaks (DSB) for recombinational DNA repair. Binds to DSBs and unwinds DNA via a highly rapid and processive ATP-dependent bidirectional helicase activity. Unwinds dsDNA until it encounters a Chi (crossover hotspot instigator) sequence from the 3' direction. Cuts ssDNA a few nucleotides 3' to the Chi site. The properties and activities of the enzyme are changed at Chi. The Chi-altered holoenzyme produces a long 3'-ssDNA overhang and facilitates RecA-binding to the ssDNA for homologous DNA recombination and repair. Holoenzyme degrades any linearized DNA that is unable to undergo homologous recombination. In the holoenzyme this subunit recognizes the wild-type Chi sequence, and when added to isolated RecB increases its ATP-dependent helicase processivity.</text>
</comment>
<dbReference type="PANTHER" id="PTHR30591:SF1">
    <property type="entry name" value="RECBCD ENZYME SUBUNIT RECC"/>
    <property type="match status" value="1"/>
</dbReference>
<dbReference type="Gene3D" id="1.10.10.160">
    <property type="match status" value="1"/>
</dbReference>
<dbReference type="HAMAP" id="MF_01486">
    <property type="entry name" value="RecC"/>
    <property type="match status" value="1"/>
</dbReference>
<gene>
    <name evidence="10 13" type="primary">recC</name>
    <name evidence="13" type="ORF">GCM10023211_16700</name>
</gene>
<dbReference type="Gene3D" id="3.40.50.300">
    <property type="entry name" value="P-loop containing nucleotide triphosphate hydrolases"/>
    <property type="match status" value="2"/>
</dbReference>
<keyword evidence="1 10" id="KW-0540">Nuclease</keyword>
<comment type="similarity">
    <text evidence="10">Belongs to the RecC family.</text>
</comment>
<feature type="transmembrane region" description="Helical" evidence="11">
    <location>
        <begin position="213"/>
        <end position="236"/>
    </location>
</feature>
<dbReference type="NCBIfam" id="TIGR01450">
    <property type="entry name" value="recC"/>
    <property type="match status" value="1"/>
</dbReference>
<proteinExistence type="inferred from homology"/>
<keyword evidence="4 10" id="KW-0378">Hydrolase</keyword>
<accession>A0ABP9N7G8</accession>
<dbReference type="InterPro" id="IPR006697">
    <property type="entry name" value="RecC"/>
</dbReference>
<dbReference type="Pfam" id="PF17946">
    <property type="entry name" value="RecC_C"/>
    <property type="match status" value="1"/>
</dbReference>
<dbReference type="Gene3D" id="1.10.10.990">
    <property type="match status" value="1"/>
</dbReference>
<comment type="subunit">
    <text evidence="10">Heterotrimer of RecB, RecC and RecD. All subunits contribute to DNA-binding.</text>
</comment>
<evidence type="ECO:0000259" key="12">
    <source>
        <dbReference type="Pfam" id="PF17946"/>
    </source>
</evidence>
<name>A0ABP9N7G8_9GAMM</name>
<dbReference type="InterPro" id="IPR011335">
    <property type="entry name" value="Restrct_endonuc-II-like"/>
</dbReference>
<evidence type="ECO:0000256" key="3">
    <source>
        <dbReference type="ARBA" id="ARBA00022763"/>
    </source>
</evidence>
<reference evidence="14" key="1">
    <citation type="journal article" date="2019" name="Int. J. Syst. Evol. Microbiol.">
        <title>The Global Catalogue of Microorganisms (GCM) 10K type strain sequencing project: providing services to taxonomists for standard genome sequencing and annotation.</title>
        <authorList>
            <consortium name="The Broad Institute Genomics Platform"/>
            <consortium name="The Broad Institute Genome Sequencing Center for Infectious Disease"/>
            <person name="Wu L."/>
            <person name="Ma J."/>
        </authorList>
    </citation>
    <scope>NUCLEOTIDE SEQUENCE [LARGE SCALE GENOMIC DNA]</scope>
    <source>
        <strain evidence="14">JCM 18050</strain>
    </source>
</reference>
<evidence type="ECO:0000256" key="5">
    <source>
        <dbReference type="ARBA" id="ARBA00022806"/>
    </source>
</evidence>
<dbReference type="PANTHER" id="PTHR30591">
    <property type="entry name" value="RECBCD ENZYME SUBUNIT RECC"/>
    <property type="match status" value="1"/>
</dbReference>
<feature type="domain" description="RecC C-terminal" evidence="12">
    <location>
        <begin position="803"/>
        <end position="1026"/>
    </location>
</feature>
<keyword evidence="7 10" id="KW-0067">ATP-binding</keyword>
<evidence type="ECO:0000313" key="14">
    <source>
        <dbReference type="Proteomes" id="UP001500171"/>
    </source>
</evidence>
<dbReference type="SUPFAM" id="SSF52540">
    <property type="entry name" value="P-loop containing nucleoside triphosphate hydrolases"/>
    <property type="match status" value="2"/>
</dbReference>
<comment type="caution">
    <text evidence="13">The sequence shown here is derived from an EMBL/GenBank/DDBJ whole genome shotgun (WGS) entry which is preliminary data.</text>
</comment>
<keyword evidence="11" id="KW-1133">Transmembrane helix</keyword>
<evidence type="ECO:0000256" key="11">
    <source>
        <dbReference type="SAM" id="Phobius"/>
    </source>
</evidence>
<evidence type="ECO:0000256" key="7">
    <source>
        <dbReference type="ARBA" id="ARBA00022840"/>
    </source>
</evidence>
<dbReference type="Pfam" id="PF04257">
    <property type="entry name" value="Exonuc_V_gamma"/>
    <property type="match status" value="1"/>
</dbReference>
<keyword evidence="3 10" id="KW-0227">DNA damage</keyword>
<keyword evidence="14" id="KW-1185">Reference proteome</keyword>
<keyword evidence="11" id="KW-0472">Membrane</keyword>
<dbReference type="EMBL" id="BAABHY010000002">
    <property type="protein sequence ID" value="GAA5111344.1"/>
    <property type="molecule type" value="Genomic_DNA"/>
</dbReference>
<keyword evidence="5 10" id="KW-0347">Helicase</keyword>
<evidence type="ECO:0000256" key="8">
    <source>
        <dbReference type="ARBA" id="ARBA00023125"/>
    </source>
</evidence>